<dbReference type="SUPFAM" id="SSF52540">
    <property type="entry name" value="P-loop containing nucleoside triphosphate hydrolases"/>
    <property type="match status" value="1"/>
</dbReference>
<feature type="binding site" evidence="7">
    <location>
        <begin position="159"/>
        <end position="166"/>
    </location>
    <ligand>
        <name>ATP</name>
        <dbReference type="ChEBI" id="CHEBI:30616"/>
    </ligand>
</feature>
<evidence type="ECO:0000256" key="4">
    <source>
        <dbReference type="ARBA" id="ARBA00023123"/>
    </source>
</evidence>
<dbReference type="CDD" id="cd23767">
    <property type="entry name" value="IQCD"/>
    <property type="match status" value="1"/>
</dbReference>
<dbReference type="Pfam" id="PF00784">
    <property type="entry name" value="MyTH4"/>
    <property type="match status" value="1"/>
</dbReference>
<accession>A0A158QEC5</accession>
<evidence type="ECO:0000256" key="7">
    <source>
        <dbReference type="PROSITE-ProRule" id="PRU00782"/>
    </source>
</evidence>
<evidence type="ECO:0000256" key="5">
    <source>
        <dbReference type="ARBA" id="ARBA00023175"/>
    </source>
</evidence>
<dbReference type="GO" id="GO:0005524">
    <property type="term" value="F:ATP binding"/>
    <property type="evidence" value="ECO:0007669"/>
    <property type="project" value="UniProtKB-UniRule"/>
</dbReference>
<feature type="region of interest" description="Disordered" evidence="8">
    <location>
        <begin position="1280"/>
        <end position="1341"/>
    </location>
</feature>
<dbReference type="GO" id="GO:0003774">
    <property type="term" value="F:cytoskeletal motor activity"/>
    <property type="evidence" value="ECO:0007669"/>
    <property type="project" value="UniProtKB-UniRule"/>
</dbReference>
<evidence type="ECO:0000256" key="1">
    <source>
        <dbReference type="ARBA" id="ARBA00008314"/>
    </source>
</evidence>
<evidence type="ECO:0000313" key="13">
    <source>
        <dbReference type="WBParaSite" id="HDID_0000715801-mRNA-1"/>
    </source>
</evidence>
<comment type="similarity">
    <text evidence="1 7">Belongs to the TRAFAC class myosin-kinesin ATPase superfamily. Myosin family.</text>
</comment>
<dbReference type="GO" id="GO:0016459">
    <property type="term" value="C:myosin complex"/>
    <property type="evidence" value="ECO:0007669"/>
    <property type="project" value="UniProtKB-KW"/>
</dbReference>
<evidence type="ECO:0000256" key="6">
    <source>
        <dbReference type="ARBA" id="ARBA00023203"/>
    </source>
</evidence>
<keyword evidence="6 7" id="KW-0009">Actin-binding</keyword>
<gene>
    <name evidence="11" type="ORF">HDID_LOCUS7156</name>
</gene>
<feature type="domain" description="Myosin motor" evidence="10">
    <location>
        <begin position="66"/>
        <end position="760"/>
    </location>
</feature>
<feature type="compositionally biased region" description="Polar residues" evidence="8">
    <location>
        <begin position="1303"/>
        <end position="1329"/>
    </location>
</feature>
<reference evidence="13" key="1">
    <citation type="submission" date="2016-04" db="UniProtKB">
        <authorList>
            <consortium name="WormBaseParasite"/>
        </authorList>
    </citation>
    <scope>IDENTIFICATION</scope>
</reference>
<feature type="domain" description="MyTH4" evidence="9">
    <location>
        <begin position="1718"/>
        <end position="1871"/>
    </location>
</feature>
<keyword evidence="2 7" id="KW-0547">Nucleotide-binding</keyword>
<dbReference type="Gene3D" id="6.20.240.20">
    <property type="match status" value="1"/>
</dbReference>
<evidence type="ECO:0000313" key="12">
    <source>
        <dbReference type="Proteomes" id="UP000274504"/>
    </source>
</evidence>
<dbReference type="SMART" id="SM00295">
    <property type="entry name" value="B41"/>
    <property type="match status" value="1"/>
</dbReference>
<dbReference type="Gene3D" id="1.20.58.530">
    <property type="match status" value="1"/>
</dbReference>
<keyword evidence="5 7" id="KW-0505">Motor protein</keyword>
<dbReference type="Pfam" id="PF00063">
    <property type="entry name" value="Myosin_head"/>
    <property type="match status" value="1"/>
</dbReference>
<feature type="compositionally biased region" description="Low complexity" evidence="8">
    <location>
        <begin position="1330"/>
        <end position="1341"/>
    </location>
</feature>
<dbReference type="SMART" id="SM00242">
    <property type="entry name" value="MYSc"/>
    <property type="match status" value="1"/>
</dbReference>
<dbReference type="InterPro" id="IPR027417">
    <property type="entry name" value="P-loop_NTPase"/>
</dbReference>
<dbReference type="OrthoDB" id="312459at2759"/>
<name>A0A158QEC5_HYMDI</name>
<evidence type="ECO:0000259" key="9">
    <source>
        <dbReference type="PROSITE" id="PS51016"/>
    </source>
</evidence>
<dbReference type="EMBL" id="UYSG01010909">
    <property type="protein sequence ID" value="VDL59474.1"/>
    <property type="molecule type" value="Genomic_DNA"/>
</dbReference>
<dbReference type="InterPro" id="IPR000857">
    <property type="entry name" value="MyTH4_dom"/>
</dbReference>
<dbReference type="InterPro" id="IPR051567">
    <property type="entry name" value="Unconventional_Myosin_ATPase"/>
</dbReference>
<dbReference type="CDD" id="cd00124">
    <property type="entry name" value="MYSc"/>
    <property type="match status" value="1"/>
</dbReference>
<dbReference type="PROSITE" id="PS51456">
    <property type="entry name" value="MYOSIN_MOTOR"/>
    <property type="match status" value="1"/>
</dbReference>
<proteinExistence type="inferred from homology"/>
<dbReference type="Proteomes" id="UP000274504">
    <property type="component" value="Unassembled WGS sequence"/>
</dbReference>
<evidence type="ECO:0000256" key="8">
    <source>
        <dbReference type="SAM" id="MobiDB-lite"/>
    </source>
</evidence>
<dbReference type="Gene3D" id="1.10.10.820">
    <property type="match status" value="1"/>
</dbReference>
<dbReference type="InterPro" id="IPR001609">
    <property type="entry name" value="Myosin_head_motor_dom-like"/>
</dbReference>
<dbReference type="WBParaSite" id="HDID_0000715801-mRNA-1">
    <property type="protein sequence ID" value="HDID_0000715801-mRNA-1"/>
    <property type="gene ID" value="HDID_0000715801"/>
</dbReference>
<protein>
    <submittedName>
        <fullName evidence="13">Myosin motor domain-containing protein</fullName>
    </submittedName>
</protein>
<dbReference type="FunFam" id="1.10.10.820:FF:000001">
    <property type="entry name" value="Myosin heavy chain"/>
    <property type="match status" value="1"/>
</dbReference>
<sequence>MASNVLGIREGVRILFDLGYMKDLMGEVCAVRRDGTFIRSTIDGEVKSLNMKNLRRVRVVGPIEVDGVDNMVNLRNLSQMTILDNLKIRYNKKNIYTYIGNILVTVNPYVDLLIDGLDVMTTYRNQPMASMPPHVYGIAEGMYQNLLHDGVDQVVIISGESGAGKTEAFKRILRHLAASSEGEQITWGSAAQGVLESTPLLESFGNATTLRNDNSSRFGKFVEVYFAGPSITGARVTNYLLEKSRVVQQTPGERNYHVFYQLLSGLDKETKDAHHLTSVSDYAYLQYGKASKVASRSDPDALKVLLSCWSTLRFTGDDMDLCLRIMSGVLHLGNVEFGERDEVSYIKNPEILSIIANELGINKQTLANVLTTKVTETRNEAVRSPVNEMQAKVNRDSIAKYLYSKYFELLVEELNRRLAPPVSDNSDSVPCISLLDIYGFENLPSNSLEQLCINYANENLQLFFNRYVFELEQSEYSSEGVSWSYVTFPDNRVIIQLLTGKPDGIFHILNDEAYLGQGNDKSFIQKSHAAHKNNPHYGVPKISSFSEFLIVHFAGIIAYSTDGLVEKNRDRIRPEALDMLCGSTLGRVASVFLPGNAKVNNRGPQAGTSSRFGRSPTLLDGFHTSLLALMETMKTKRPWFVRCIKPNPEKKPMTFEDTMVMEQLRYIGILETVRIRSSGFPVRLPYEQFVHTYTSLLDRQTFRQVTSIPDLKQRAQALLANIHRVLGETTPVKLGKDFEVGKTKVFLRQELSDKLENVRRRRHVQAARIIQRAWRRRALGQLDRARNNAATLIQAVFRGYLARYEKEESEIVDENQDPRPGRSNIEFLLSFYFFLKLQLMAMSDAIMWKENEEEMEYEAPLNDQEIASLSIPQDLSFVIEKSDPGFLSNSAMEVSKTFMVKRLMTSDLPGSWTQFRGDLWTAPAITQIIANSGSATSKHLDKFQLGQRQAPLIRPLILNRPTQIEGDMAIEASKLITKLIYQSSGDLLEEFLMGSYLYQLALSNFTLFREILFQLLNQTFNWPINSELDYATDSEDEEIAFSYERKDLIRQKSTRWKSTGRTGVQMKRSRHEYSHKTAQDEMRRSHRRLWMHIAGILTCGRLPKSQRAAVVRHVRQFAPPRSLRFCEDRIVTAPTTTRTYPPSMLEWRTNYTGTNMALYLTYPDGATANIHTTCFSRADELANQAISLKAKTARLGRGWTISLYRKGGVIEPSGHRYVMDMLSATELPSDWFTLSGLIPDQTFLATTMDPSQYALGPPFVGTLRDVDAYKSAKNFSRSVQMRYPSLARRNRRAGDEMTARPPTGNSGRDSSWSRKVSGSLASSTHGINDNSPQIQQAQSNNSAAAREAAWLQAVRKMAAKRYDPPKRLTSIRRTRSIKAPSGSGGPSAAKLPRATSAVPMDHDEEGIVMQNGAAAPPGPPIGLPHTGGSLSGYPPHEMRYLTYKHARWSLRVRKELITPQEKLKPKRLLDLVFCQIVGDVLENATPRLTPNDIRVLRNTIGEILLNSSLNQLVLQPTAVKRMIIDAAKQCPYYFGRFYAIEPTDKSENSRLYHWCVVGLKAIRFVVQKKNERHLEPYAEIPLGNIESCKASFKERPMVQRQLAGKKYLVNTKGIRITDEPNYVVLRDFKGQAIDMYTTYAEDLSRLINIFKDEYNMKKKSSDTSNHRDPRDKNYVDYMSDSVSIASVRSNYGNALETLIPFARENFKDKRNIGKQLSWQSTPLKYGSLIKLSDPNAVESASRIFESILELCQERPQSKPPAALVQRILKLTKRHPVLQDEVFCQLVKQTNRNESENRNSLTMVWTIYAICSMFLACSPDLRQKLIEHAKNCTLNGHEVQPLAATVIGNLDKVEKFGLRQALPSDVEIDAYLNGDMTCKHRINLPARCAISVNVSPMSLIGEVSFMLAEQLNITSAKERLEFALFRLPSKPLDGIANMSLIPIELKTYYFDSCPYEEGNENSALFYRRVCWWTQPDLEKRSPEYIKVLFDQVVEQFLSGYWISTDDGQLEEKQYRELIQMAVYLSFIFSNGSNLSTEEAVDLMPRGVGIRKRDWTRNLLEAISRCPEMSPSEARKNLITAISHWPLYGATCFHGFLKSIPEDQSPIKFQKYYDNRDVTKPMLPILVAICRSSICFLHPVRRIILMSYPISDLKRIRKMLSREEGEEYGGEVTLSFSTQSVTFILDQVSLLQF</sequence>
<dbReference type="PROSITE" id="PS50096">
    <property type="entry name" value="IQ"/>
    <property type="match status" value="1"/>
</dbReference>
<dbReference type="Gene3D" id="1.20.5.190">
    <property type="match status" value="1"/>
</dbReference>
<keyword evidence="4 7" id="KW-0518">Myosin</keyword>
<dbReference type="InterPro" id="IPR059004">
    <property type="entry name" value="MYO15"/>
</dbReference>
<evidence type="ECO:0000259" key="10">
    <source>
        <dbReference type="PROSITE" id="PS51456"/>
    </source>
</evidence>
<dbReference type="SMART" id="SM00139">
    <property type="entry name" value="MyTH4"/>
    <property type="match status" value="1"/>
</dbReference>
<dbReference type="GO" id="GO:0003779">
    <property type="term" value="F:actin binding"/>
    <property type="evidence" value="ECO:0007669"/>
    <property type="project" value="UniProtKB-KW"/>
</dbReference>
<dbReference type="InterPro" id="IPR038185">
    <property type="entry name" value="MyTH4_dom_sf"/>
</dbReference>
<evidence type="ECO:0000313" key="11">
    <source>
        <dbReference type="EMBL" id="VDL59474.1"/>
    </source>
</evidence>
<evidence type="ECO:0000256" key="3">
    <source>
        <dbReference type="ARBA" id="ARBA00022840"/>
    </source>
</evidence>
<dbReference type="InterPro" id="IPR036961">
    <property type="entry name" value="Kinesin_motor_dom_sf"/>
</dbReference>
<dbReference type="PROSITE" id="PS51016">
    <property type="entry name" value="MYTH4"/>
    <property type="match status" value="1"/>
</dbReference>
<dbReference type="Gene3D" id="3.40.850.10">
    <property type="entry name" value="Kinesin motor domain"/>
    <property type="match status" value="1"/>
</dbReference>
<dbReference type="Pfam" id="PF26570">
    <property type="entry name" value="MYO15"/>
    <property type="match status" value="1"/>
</dbReference>
<dbReference type="PRINTS" id="PR00193">
    <property type="entry name" value="MYOSINHEAVY"/>
</dbReference>
<evidence type="ECO:0000256" key="2">
    <source>
        <dbReference type="ARBA" id="ARBA00022741"/>
    </source>
</evidence>
<reference evidence="11 12" key="2">
    <citation type="submission" date="2018-11" db="EMBL/GenBank/DDBJ databases">
        <authorList>
            <consortium name="Pathogen Informatics"/>
        </authorList>
    </citation>
    <scope>NUCLEOTIDE SEQUENCE [LARGE SCALE GENOMIC DNA]</scope>
</reference>
<organism evidence="13">
    <name type="scientific">Hymenolepis diminuta</name>
    <name type="common">Rat tapeworm</name>
    <dbReference type="NCBI Taxonomy" id="6216"/>
    <lineage>
        <taxon>Eukaryota</taxon>
        <taxon>Metazoa</taxon>
        <taxon>Spiralia</taxon>
        <taxon>Lophotrochozoa</taxon>
        <taxon>Platyhelminthes</taxon>
        <taxon>Cestoda</taxon>
        <taxon>Eucestoda</taxon>
        <taxon>Cyclophyllidea</taxon>
        <taxon>Hymenolepididae</taxon>
        <taxon>Hymenolepis</taxon>
    </lineage>
</organism>
<dbReference type="PANTHER" id="PTHR22692:SF26">
    <property type="entry name" value="SH3 DOMAIN-CONTAINING PROTEIN"/>
    <property type="match status" value="1"/>
</dbReference>
<dbReference type="InterPro" id="IPR019749">
    <property type="entry name" value="Band_41_domain"/>
</dbReference>
<dbReference type="Gene3D" id="1.25.40.530">
    <property type="entry name" value="MyTH4 domain"/>
    <property type="match status" value="1"/>
</dbReference>
<keyword evidence="3 7" id="KW-0067">ATP-binding</keyword>
<dbReference type="Gene3D" id="1.20.120.720">
    <property type="entry name" value="Myosin VI head, motor domain, U50 subdomain"/>
    <property type="match status" value="1"/>
</dbReference>
<dbReference type="InterPro" id="IPR000048">
    <property type="entry name" value="IQ_motif_EF-hand-BS"/>
</dbReference>
<dbReference type="STRING" id="6216.A0A158QEC5"/>
<dbReference type="PANTHER" id="PTHR22692">
    <property type="entry name" value="MYOSIN VII, XV"/>
    <property type="match status" value="1"/>
</dbReference>
<dbReference type="Pfam" id="PF00612">
    <property type="entry name" value="IQ"/>
    <property type="match status" value="1"/>
</dbReference>
<feature type="region of interest" description="Actin-binding" evidence="7">
    <location>
        <begin position="626"/>
        <end position="648"/>
    </location>
</feature>